<evidence type="ECO:0000313" key="2">
    <source>
        <dbReference type="EMBL" id="MFD0749566.1"/>
    </source>
</evidence>
<dbReference type="EMBL" id="JBHTHU010000002">
    <property type="protein sequence ID" value="MFD0749566.1"/>
    <property type="molecule type" value="Genomic_DNA"/>
</dbReference>
<name>A0ABW2YYN1_9SPHI</name>
<feature type="transmembrane region" description="Helical" evidence="1">
    <location>
        <begin position="151"/>
        <end position="169"/>
    </location>
</feature>
<comment type="caution">
    <text evidence="2">The sequence shown here is derived from an EMBL/GenBank/DDBJ whole genome shotgun (WGS) entry which is preliminary data.</text>
</comment>
<organism evidence="2 3">
    <name type="scientific">Mucilaginibacter calamicampi</name>
    <dbReference type="NCBI Taxonomy" id="1302352"/>
    <lineage>
        <taxon>Bacteria</taxon>
        <taxon>Pseudomonadati</taxon>
        <taxon>Bacteroidota</taxon>
        <taxon>Sphingobacteriia</taxon>
        <taxon>Sphingobacteriales</taxon>
        <taxon>Sphingobacteriaceae</taxon>
        <taxon>Mucilaginibacter</taxon>
    </lineage>
</organism>
<keyword evidence="3" id="KW-1185">Reference proteome</keyword>
<feature type="transmembrane region" description="Helical" evidence="1">
    <location>
        <begin position="118"/>
        <end position="139"/>
    </location>
</feature>
<gene>
    <name evidence="2" type="ORF">ACFQZS_05390</name>
</gene>
<protein>
    <submittedName>
        <fullName evidence="2">Uncharacterized protein</fullName>
    </submittedName>
</protein>
<dbReference type="RefSeq" id="WP_377098043.1">
    <property type="nucleotide sequence ID" value="NZ_JBHTHU010000002.1"/>
</dbReference>
<keyword evidence="1" id="KW-1133">Transmembrane helix</keyword>
<proteinExistence type="predicted"/>
<sequence>MDNLNELKAIWQTAKTDGLPTTAEIVEMAKKFRYQKLRNKVLSIVVGVGAIVLMFAFYLNKPDLAISTIGGIICTVLACSILIYTNARSMKRFIDMHDLSNKQFIEFLEQTRHNQLYYYKYTQVFGLLFSSIGLLLFLYEFVQKNTAMSAAFYTIAVLWTLFMCFYMRPRNFKKQSAKMERMLASLKKINDQLQ</sequence>
<evidence type="ECO:0000313" key="3">
    <source>
        <dbReference type="Proteomes" id="UP001596958"/>
    </source>
</evidence>
<dbReference type="Proteomes" id="UP001596958">
    <property type="component" value="Unassembled WGS sequence"/>
</dbReference>
<keyword evidence="1" id="KW-0812">Transmembrane</keyword>
<feature type="transmembrane region" description="Helical" evidence="1">
    <location>
        <begin position="41"/>
        <end position="59"/>
    </location>
</feature>
<reference evidence="3" key="1">
    <citation type="journal article" date="2019" name="Int. J. Syst. Evol. Microbiol.">
        <title>The Global Catalogue of Microorganisms (GCM) 10K type strain sequencing project: providing services to taxonomists for standard genome sequencing and annotation.</title>
        <authorList>
            <consortium name="The Broad Institute Genomics Platform"/>
            <consortium name="The Broad Institute Genome Sequencing Center for Infectious Disease"/>
            <person name="Wu L."/>
            <person name="Ma J."/>
        </authorList>
    </citation>
    <scope>NUCLEOTIDE SEQUENCE [LARGE SCALE GENOMIC DNA]</scope>
    <source>
        <strain evidence="3">CCUG 63418</strain>
    </source>
</reference>
<feature type="transmembrane region" description="Helical" evidence="1">
    <location>
        <begin position="65"/>
        <end position="84"/>
    </location>
</feature>
<accession>A0ABW2YYN1</accession>
<keyword evidence="1" id="KW-0472">Membrane</keyword>
<evidence type="ECO:0000256" key="1">
    <source>
        <dbReference type="SAM" id="Phobius"/>
    </source>
</evidence>